<evidence type="ECO:0000256" key="1">
    <source>
        <dbReference type="SAM" id="Phobius"/>
    </source>
</evidence>
<dbReference type="PROSITE" id="PS50090">
    <property type="entry name" value="MYB_LIKE"/>
    <property type="match status" value="1"/>
</dbReference>
<keyword evidence="1" id="KW-0812">Transmembrane</keyword>
<evidence type="ECO:0000313" key="3">
    <source>
        <dbReference type="EMBL" id="KAL3642343.1"/>
    </source>
</evidence>
<dbReference type="Pfam" id="PF23082">
    <property type="entry name" value="Myb_DNA-binding_2"/>
    <property type="match status" value="1"/>
</dbReference>
<dbReference type="InterPro" id="IPR001005">
    <property type="entry name" value="SANT/Myb"/>
</dbReference>
<dbReference type="AlphaFoldDB" id="A0ABD3DJ79"/>
<reference evidence="4" key="1">
    <citation type="journal article" date="2024" name="IScience">
        <title>Strigolactones Initiate the Formation of Haustorium-like Structures in Castilleja.</title>
        <authorList>
            <person name="Buerger M."/>
            <person name="Peterson D."/>
            <person name="Chory J."/>
        </authorList>
    </citation>
    <scope>NUCLEOTIDE SEQUENCE [LARGE SCALE GENOMIC DNA]</scope>
</reference>
<accession>A0ABD3DJ79</accession>
<dbReference type="Gene3D" id="1.10.10.60">
    <property type="entry name" value="Homeodomain-like"/>
    <property type="match status" value="2"/>
</dbReference>
<evidence type="ECO:0000313" key="4">
    <source>
        <dbReference type="Proteomes" id="UP001632038"/>
    </source>
</evidence>
<dbReference type="FunFam" id="1.10.10.60:FF:000416">
    <property type="entry name" value="Myb family transcription factor"/>
    <property type="match status" value="1"/>
</dbReference>
<keyword evidence="1" id="KW-0472">Membrane</keyword>
<sequence>MEFLDEFESKPRFLLQSKHLPQPDRDDPLNPSSFSSFLTSLHKPTLFISLSISLAIFILLFLYFNFEPYQSILLWLALSLLIGPFAPPSLTAGDISVGVGPPLKEIPEISAETNEKFNRKSIRSNRKGSDGNLQKYSAIDDVPIADFAEKNQSGRSIRVSNAKKLEEDEGKSEWSEIDEDLLRKLMMKHPVGMPGRWDAIAEGFKGKHKVETIITRSKDMGSRKGSDRDSYEKFLKARKPVDKRVVLDEGEGEMNGAIGVSDQSESEWSSAEDLALLNALKAFPKEVAMRWEKIEAAVPGKTKSACVKRVADLKKGFRSSKGSSGSQAS</sequence>
<dbReference type="EMBL" id="JAVIJP010000016">
    <property type="protein sequence ID" value="KAL3642343.1"/>
    <property type="molecule type" value="Genomic_DNA"/>
</dbReference>
<protein>
    <recommendedName>
        <fullName evidence="2">Myb-like domain-containing protein</fullName>
    </recommendedName>
</protein>
<organism evidence="3 4">
    <name type="scientific">Castilleja foliolosa</name>
    <dbReference type="NCBI Taxonomy" id="1961234"/>
    <lineage>
        <taxon>Eukaryota</taxon>
        <taxon>Viridiplantae</taxon>
        <taxon>Streptophyta</taxon>
        <taxon>Embryophyta</taxon>
        <taxon>Tracheophyta</taxon>
        <taxon>Spermatophyta</taxon>
        <taxon>Magnoliopsida</taxon>
        <taxon>eudicotyledons</taxon>
        <taxon>Gunneridae</taxon>
        <taxon>Pentapetalae</taxon>
        <taxon>asterids</taxon>
        <taxon>lamiids</taxon>
        <taxon>Lamiales</taxon>
        <taxon>Orobanchaceae</taxon>
        <taxon>Pedicularideae</taxon>
        <taxon>Castillejinae</taxon>
        <taxon>Castilleja</taxon>
    </lineage>
</organism>
<keyword evidence="1" id="KW-1133">Transmembrane helix</keyword>
<proteinExistence type="predicted"/>
<keyword evidence="4" id="KW-1185">Reference proteome</keyword>
<dbReference type="SUPFAM" id="SSF46689">
    <property type="entry name" value="Homeodomain-like"/>
    <property type="match status" value="2"/>
</dbReference>
<dbReference type="Proteomes" id="UP001632038">
    <property type="component" value="Unassembled WGS sequence"/>
</dbReference>
<gene>
    <name evidence="3" type="ORF">CASFOL_013158</name>
</gene>
<dbReference type="InterPro" id="IPR044634">
    <property type="entry name" value="Zuotin/DnaJC2"/>
</dbReference>
<dbReference type="PANTHER" id="PTHR43999">
    <property type="entry name" value="DNAJ HOMOLOG SUBFAMILY C MEMBER 2"/>
    <property type="match status" value="1"/>
</dbReference>
<dbReference type="PANTHER" id="PTHR43999:SF3">
    <property type="entry name" value="TRANSCRIPTION FACTOR MAMYB"/>
    <property type="match status" value="1"/>
</dbReference>
<feature type="transmembrane region" description="Helical" evidence="1">
    <location>
        <begin position="46"/>
        <end position="65"/>
    </location>
</feature>
<dbReference type="InterPro" id="IPR009057">
    <property type="entry name" value="Homeodomain-like_sf"/>
</dbReference>
<comment type="caution">
    <text evidence="3">The sequence shown here is derived from an EMBL/GenBank/DDBJ whole genome shotgun (WGS) entry which is preliminary data.</text>
</comment>
<dbReference type="CDD" id="cd00167">
    <property type="entry name" value="SANT"/>
    <property type="match status" value="2"/>
</dbReference>
<name>A0ABD3DJ79_9LAMI</name>
<feature type="domain" description="Myb-like" evidence="2">
    <location>
        <begin position="260"/>
        <end position="309"/>
    </location>
</feature>
<feature type="transmembrane region" description="Helical" evidence="1">
    <location>
        <begin position="72"/>
        <end position="90"/>
    </location>
</feature>
<evidence type="ECO:0000259" key="2">
    <source>
        <dbReference type="PROSITE" id="PS50090"/>
    </source>
</evidence>
<dbReference type="SMART" id="SM00717">
    <property type="entry name" value="SANT"/>
    <property type="match status" value="2"/>
</dbReference>